<dbReference type="Pfam" id="PF00583">
    <property type="entry name" value="Acetyltransf_1"/>
    <property type="match status" value="1"/>
</dbReference>
<sequence length="155" mass="17796">MSLKYIKAKKEDTELLIEIYNQSFYEDYIKYVECPAYGKSKENMEASIEKSPKFIIYSDDIPVGAVSFANRGEGEYYLGCLCVVPDYQNKGIGAQAIKYTLAYYSDWKKITLITPADKEKNINFYTKKCGFKIDGTEMDGNVKVVHLKMERSELL</sequence>
<keyword evidence="2" id="KW-0012">Acyltransferase</keyword>
<feature type="domain" description="N-acetyltransferase" evidence="3">
    <location>
        <begin position="3"/>
        <end position="154"/>
    </location>
</feature>
<evidence type="ECO:0000313" key="5">
    <source>
        <dbReference type="Proteomes" id="UP000286268"/>
    </source>
</evidence>
<dbReference type="Proteomes" id="UP000286268">
    <property type="component" value="Chromosome"/>
</dbReference>
<dbReference type="InterPro" id="IPR000182">
    <property type="entry name" value="GNAT_dom"/>
</dbReference>
<dbReference type="CDD" id="cd04301">
    <property type="entry name" value="NAT_SF"/>
    <property type="match status" value="1"/>
</dbReference>
<organism evidence="4 5">
    <name type="scientific">Clostridium manihotivorum</name>
    <dbReference type="NCBI Taxonomy" id="2320868"/>
    <lineage>
        <taxon>Bacteria</taxon>
        <taxon>Bacillati</taxon>
        <taxon>Bacillota</taxon>
        <taxon>Clostridia</taxon>
        <taxon>Eubacteriales</taxon>
        <taxon>Clostridiaceae</taxon>
        <taxon>Clostridium</taxon>
    </lineage>
</organism>
<dbReference type="PANTHER" id="PTHR42919:SF8">
    <property type="entry name" value="N-ALPHA-ACETYLTRANSFERASE 50"/>
    <property type="match status" value="1"/>
</dbReference>
<dbReference type="GO" id="GO:0016747">
    <property type="term" value="F:acyltransferase activity, transferring groups other than amino-acyl groups"/>
    <property type="evidence" value="ECO:0007669"/>
    <property type="project" value="InterPro"/>
</dbReference>
<proteinExistence type="predicted"/>
<dbReference type="EMBL" id="CP025746">
    <property type="protein sequence ID" value="QAA32330.1"/>
    <property type="molecule type" value="Genomic_DNA"/>
</dbReference>
<dbReference type="AlphaFoldDB" id="A0A410DTH1"/>
<protein>
    <submittedName>
        <fullName evidence="4">GNAT family N-acetyltransferase</fullName>
    </submittedName>
</protein>
<reference evidence="4 5" key="1">
    <citation type="submission" date="2018-01" db="EMBL/GenBank/DDBJ databases">
        <title>Genome Sequencing and Assembly of Anaerobacter polyendosporus strain CT4.</title>
        <authorList>
            <person name="Tachaapaikoon C."/>
            <person name="Sutheeworapong S."/>
            <person name="Jenjaroenpun P."/>
            <person name="Wongsurawat T."/>
            <person name="Nookeaw I."/>
            <person name="Cheawchanlertfa P."/>
            <person name="Kosugi A."/>
            <person name="Cheevadhanarak S."/>
            <person name="Ratanakhanokchai K."/>
        </authorList>
    </citation>
    <scope>NUCLEOTIDE SEQUENCE [LARGE SCALE GENOMIC DNA]</scope>
    <source>
        <strain evidence="4 5">CT4</strain>
    </source>
</reference>
<dbReference type="InterPro" id="IPR051556">
    <property type="entry name" value="N-term/lysine_N-AcTrnsfr"/>
</dbReference>
<dbReference type="Gene3D" id="3.40.630.30">
    <property type="match status" value="1"/>
</dbReference>
<dbReference type="PROSITE" id="PS51186">
    <property type="entry name" value="GNAT"/>
    <property type="match status" value="1"/>
</dbReference>
<dbReference type="PANTHER" id="PTHR42919">
    <property type="entry name" value="N-ALPHA-ACETYLTRANSFERASE"/>
    <property type="match status" value="1"/>
</dbReference>
<name>A0A410DTH1_9CLOT</name>
<evidence type="ECO:0000256" key="2">
    <source>
        <dbReference type="ARBA" id="ARBA00023315"/>
    </source>
</evidence>
<dbReference type="InterPro" id="IPR016181">
    <property type="entry name" value="Acyl_CoA_acyltransferase"/>
</dbReference>
<evidence type="ECO:0000256" key="1">
    <source>
        <dbReference type="ARBA" id="ARBA00022679"/>
    </source>
</evidence>
<accession>A0A410DTH1</accession>
<dbReference type="KEGG" id="cmah:C1I91_12160"/>
<dbReference type="OrthoDB" id="9786032at2"/>
<dbReference type="RefSeq" id="WP_128213117.1">
    <property type="nucleotide sequence ID" value="NZ_CP025746.1"/>
</dbReference>
<evidence type="ECO:0000259" key="3">
    <source>
        <dbReference type="PROSITE" id="PS51186"/>
    </source>
</evidence>
<keyword evidence="5" id="KW-1185">Reference proteome</keyword>
<gene>
    <name evidence="4" type="ORF">C1I91_12160</name>
</gene>
<dbReference type="SUPFAM" id="SSF55729">
    <property type="entry name" value="Acyl-CoA N-acyltransferases (Nat)"/>
    <property type="match status" value="1"/>
</dbReference>
<keyword evidence="1 4" id="KW-0808">Transferase</keyword>
<evidence type="ECO:0000313" key="4">
    <source>
        <dbReference type="EMBL" id="QAA32330.1"/>
    </source>
</evidence>